<evidence type="ECO:0000313" key="3">
    <source>
        <dbReference type="Proteomes" id="UP001152803"/>
    </source>
</evidence>
<protein>
    <submittedName>
        <fullName evidence="2">Uncharacterized protein</fullName>
    </submittedName>
</protein>
<proteinExistence type="predicted"/>
<feature type="region of interest" description="Disordered" evidence="1">
    <location>
        <begin position="38"/>
        <end position="57"/>
    </location>
</feature>
<name>A0A9Q1DL58_CONCO</name>
<evidence type="ECO:0000256" key="1">
    <source>
        <dbReference type="SAM" id="MobiDB-lite"/>
    </source>
</evidence>
<dbReference type="EMBL" id="JAFJMO010000006">
    <property type="protein sequence ID" value="KAJ8274592.1"/>
    <property type="molecule type" value="Genomic_DNA"/>
</dbReference>
<feature type="region of interest" description="Disordered" evidence="1">
    <location>
        <begin position="93"/>
        <end position="115"/>
    </location>
</feature>
<accession>A0A9Q1DL58</accession>
<evidence type="ECO:0000313" key="2">
    <source>
        <dbReference type="EMBL" id="KAJ8274592.1"/>
    </source>
</evidence>
<gene>
    <name evidence="2" type="ORF">COCON_G00092170</name>
</gene>
<organism evidence="2 3">
    <name type="scientific">Conger conger</name>
    <name type="common">Conger eel</name>
    <name type="synonym">Muraena conger</name>
    <dbReference type="NCBI Taxonomy" id="82655"/>
    <lineage>
        <taxon>Eukaryota</taxon>
        <taxon>Metazoa</taxon>
        <taxon>Chordata</taxon>
        <taxon>Craniata</taxon>
        <taxon>Vertebrata</taxon>
        <taxon>Euteleostomi</taxon>
        <taxon>Actinopterygii</taxon>
        <taxon>Neopterygii</taxon>
        <taxon>Teleostei</taxon>
        <taxon>Anguilliformes</taxon>
        <taxon>Congridae</taxon>
        <taxon>Conger</taxon>
    </lineage>
</organism>
<sequence length="115" mass="12877">MVTHASTGRCREDLPTVCAPGMSANCLEWDRIVWVGKEGRSGQAKRASRGEGTTNTRPPCCPCTHSNGIHLADIPDRENYGLFLTHREQPRRDLIVQERSGRAITQRHAPRRKMG</sequence>
<dbReference type="Proteomes" id="UP001152803">
    <property type="component" value="Unassembled WGS sequence"/>
</dbReference>
<keyword evidence="3" id="KW-1185">Reference proteome</keyword>
<comment type="caution">
    <text evidence="2">The sequence shown here is derived from an EMBL/GenBank/DDBJ whole genome shotgun (WGS) entry which is preliminary data.</text>
</comment>
<reference evidence="2" key="1">
    <citation type="journal article" date="2023" name="Science">
        <title>Genome structures resolve the early diversification of teleost fishes.</title>
        <authorList>
            <person name="Parey E."/>
            <person name="Louis A."/>
            <person name="Montfort J."/>
            <person name="Bouchez O."/>
            <person name="Roques C."/>
            <person name="Iampietro C."/>
            <person name="Lluch J."/>
            <person name="Castinel A."/>
            <person name="Donnadieu C."/>
            <person name="Desvignes T."/>
            <person name="Floi Bucao C."/>
            <person name="Jouanno E."/>
            <person name="Wen M."/>
            <person name="Mejri S."/>
            <person name="Dirks R."/>
            <person name="Jansen H."/>
            <person name="Henkel C."/>
            <person name="Chen W.J."/>
            <person name="Zahm M."/>
            <person name="Cabau C."/>
            <person name="Klopp C."/>
            <person name="Thompson A.W."/>
            <person name="Robinson-Rechavi M."/>
            <person name="Braasch I."/>
            <person name="Lecointre G."/>
            <person name="Bobe J."/>
            <person name="Postlethwait J.H."/>
            <person name="Berthelot C."/>
            <person name="Roest Crollius H."/>
            <person name="Guiguen Y."/>
        </authorList>
    </citation>
    <scope>NUCLEOTIDE SEQUENCE</scope>
    <source>
        <strain evidence="2">Concon-B</strain>
    </source>
</reference>
<dbReference type="AlphaFoldDB" id="A0A9Q1DL58"/>